<dbReference type="RefSeq" id="XP_681996.1">
    <property type="nucleotide sequence ID" value="XM_676904.1"/>
</dbReference>
<dbReference type="GeneID" id="2868566"/>
<feature type="region of interest" description="Disordered" evidence="1">
    <location>
        <begin position="338"/>
        <end position="359"/>
    </location>
</feature>
<dbReference type="Pfam" id="PF20684">
    <property type="entry name" value="Fung_rhodopsin"/>
    <property type="match status" value="1"/>
</dbReference>
<accession>Q5ASK3</accession>
<dbReference type="PANTHER" id="PTHR38794">
    <property type="entry name" value="INTEGRAL MEMBRANE PROTEIN"/>
    <property type="match status" value="1"/>
</dbReference>
<dbReference type="KEGG" id="ani:ANIA_08727"/>
<dbReference type="InterPro" id="IPR049326">
    <property type="entry name" value="Rhodopsin_dom_fungi"/>
</dbReference>
<dbReference type="AlphaFoldDB" id="Q5ASK3"/>
<dbReference type="eggNOG" id="ENOG502SPG6">
    <property type="taxonomic scope" value="Eukaryota"/>
</dbReference>
<feature type="transmembrane region" description="Helical" evidence="2">
    <location>
        <begin position="168"/>
        <end position="192"/>
    </location>
</feature>
<dbReference type="InParanoid" id="Q5ASK3"/>
<gene>
    <name evidence="4" type="ORF">ANIA_08727</name>
</gene>
<feature type="transmembrane region" description="Helical" evidence="2">
    <location>
        <begin position="20"/>
        <end position="39"/>
    </location>
</feature>
<keyword evidence="2" id="KW-0812">Transmembrane</keyword>
<feature type="compositionally biased region" description="Polar residues" evidence="1">
    <location>
        <begin position="277"/>
        <end position="286"/>
    </location>
</feature>
<accession>C8VA18</accession>
<evidence type="ECO:0000313" key="4">
    <source>
        <dbReference type="EMBL" id="CBF78153.1"/>
    </source>
</evidence>
<evidence type="ECO:0000256" key="2">
    <source>
        <dbReference type="SAM" id="Phobius"/>
    </source>
</evidence>
<name>Q5ASK3_EMENI</name>
<evidence type="ECO:0000259" key="3">
    <source>
        <dbReference type="Pfam" id="PF20684"/>
    </source>
</evidence>
<protein>
    <recommendedName>
        <fullName evidence="3">Rhodopsin domain-containing protein</fullName>
    </recommendedName>
</protein>
<reference evidence="5" key="1">
    <citation type="journal article" date="2005" name="Nature">
        <title>Sequencing of Aspergillus nidulans and comparative analysis with A. fumigatus and A. oryzae.</title>
        <authorList>
            <person name="Galagan J.E."/>
            <person name="Calvo S.E."/>
            <person name="Cuomo C."/>
            <person name="Ma L.J."/>
            <person name="Wortman J.R."/>
            <person name="Batzoglou S."/>
            <person name="Lee S.I."/>
            <person name="Basturkmen M."/>
            <person name="Spevak C.C."/>
            <person name="Clutterbuck J."/>
            <person name="Kapitonov V."/>
            <person name="Jurka J."/>
            <person name="Scazzocchio C."/>
            <person name="Farman M."/>
            <person name="Butler J."/>
            <person name="Purcell S."/>
            <person name="Harris S."/>
            <person name="Braus G.H."/>
            <person name="Draht O."/>
            <person name="Busch S."/>
            <person name="D'Enfert C."/>
            <person name="Bouchier C."/>
            <person name="Goldman G.H."/>
            <person name="Bell-Pedersen D."/>
            <person name="Griffiths-Jones S."/>
            <person name="Doonan J.H."/>
            <person name="Yu J."/>
            <person name="Vienken K."/>
            <person name="Pain A."/>
            <person name="Freitag M."/>
            <person name="Selker E.U."/>
            <person name="Archer D.B."/>
            <person name="Penalva M.A."/>
            <person name="Oakley B.R."/>
            <person name="Momany M."/>
            <person name="Tanaka T."/>
            <person name="Kumagai T."/>
            <person name="Asai K."/>
            <person name="Machida M."/>
            <person name="Nierman W.C."/>
            <person name="Denning D.W."/>
            <person name="Caddick M."/>
            <person name="Hynes M."/>
            <person name="Paoletti M."/>
            <person name="Fischer R."/>
            <person name="Miller B."/>
            <person name="Dyer P."/>
            <person name="Sachs M.S."/>
            <person name="Osmani S.A."/>
            <person name="Birren B.W."/>
        </authorList>
    </citation>
    <scope>NUCLEOTIDE SEQUENCE [LARGE SCALE GENOMIC DNA]</scope>
    <source>
        <strain evidence="5">FGSC A4 / ATCC 38163 / CBS 112.46 / NRRL 194 / M139</strain>
    </source>
</reference>
<dbReference type="OrthoDB" id="3918601at2759"/>
<dbReference type="HOGENOM" id="CLU_036632_0_1_1"/>
<evidence type="ECO:0000313" key="5">
    <source>
        <dbReference type="Proteomes" id="UP000000560"/>
    </source>
</evidence>
<dbReference type="Proteomes" id="UP000000560">
    <property type="component" value="Chromosome III"/>
</dbReference>
<organism evidence="4 5">
    <name type="scientific">Emericella nidulans (strain FGSC A4 / ATCC 38163 / CBS 112.46 / NRRL 194 / M139)</name>
    <name type="common">Aspergillus nidulans</name>
    <dbReference type="NCBI Taxonomy" id="227321"/>
    <lineage>
        <taxon>Eukaryota</taxon>
        <taxon>Fungi</taxon>
        <taxon>Dikarya</taxon>
        <taxon>Ascomycota</taxon>
        <taxon>Pezizomycotina</taxon>
        <taxon>Eurotiomycetes</taxon>
        <taxon>Eurotiomycetidae</taxon>
        <taxon>Eurotiales</taxon>
        <taxon>Aspergillaceae</taxon>
        <taxon>Aspergillus</taxon>
        <taxon>Aspergillus subgen. Nidulantes</taxon>
    </lineage>
</organism>
<dbReference type="OMA" id="MAWHKRV"/>
<keyword evidence="2" id="KW-1133">Transmembrane helix</keyword>
<keyword evidence="5" id="KW-1185">Reference proteome</keyword>
<feature type="region of interest" description="Disordered" evidence="1">
    <location>
        <begin position="277"/>
        <end position="317"/>
    </location>
</feature>
<dbReference type="PANTHER" id="PTHR38794:SF3">
    <property type="entry name" value="INTEGRAL MEMBRANE PROTEIN"/>
    <property type="match status" value="1"/>
</dbReference>
<keyword evidence="2" id="KW-0472">Membrane</keyword>
<proteinExistence type="predicted"/>
<feature type="domain" description="Rhodopsin" evidence="3">
    <location>
        <begin position="63"/>
        <end position="235"/>
    </location>
</feature>
<evidence type="ECO:0000256" key="1">
    <source>
        <dbReference type="SAM" id="MobiDB-lite"/>
    </source>
</evidence>
<sequence>MATAGGLPPFQRLSPDNHGPIITLISVCLLIVAVIFVLAKSGSAIYFKQRRTAGSTPIWAALVVVLQKAVDNGLGKHEAGLSESQIQRLSKYSYAAQLLLIIVLSLSKLSTALLVWKLTPSRSLRQYCTTAAVVIAGWTIFALFSISFQCQMPETWRYTPERCAGEGALLYPIAVFNIVTEIILVILPFVMMQNVQMASQKKVKILSSFSSRLCVVGLAIAHLALLPSFVHSDDIPSCVPTLYHIFAGLHSGLITTQIQLPDGVELSRTGTGKFARSKTSAYISQTSSAGGSGSRSRGRSKERGSGRSSRGLRRDSSLFDPRAANAAVVTEISATNVGNETQSGGTMIRRSSSSEGTESTRRLTQEVMGKQQGVMRTVDITVEVEHQCEKGHDIQ</sequence>
<reference evidence="5" key="2">
    <citation type="journal article" date="2009" name="Fungal Genet. Biol.">
        <title>The 2008 update of the Aspergillus nidulans genome annotation: a community effort.</title>
        <authorList>
            <person name="Wortman J.R."/>
            <person name="Gilsenan J.M."/>
            <person name="Joardar V."/>
            <person name="Deegan J."/>
            <person name="Clutterbuck J."/>
            <person name="Andersen M.R."/>
            <person name="Archer D."/>
            <person name="Bencina M."/>
            <person name="Braus G."/>
            <person name="Coutinho P."/>
            <person name="von Dohren H."/>
            <person name="Doonan J."/>
            <person name="Driessen A.J."/>
            <person name="Durek P."/>
            <person name="Espeso E."/>
            <person name="Fekete E."/>
            <person name="Flipphi M."/>
            <person name="Estrada C.G."/>
            <person name="Geysens S."/>
            <person name="Goldman G."/>
            <person name="de Groot P.W."/>
            <person name="Hansen K."/>
            <person name="Harris S.D."/>
            <person name="Heinekamp T."/>
            <person name="Helmstaedt K."/>
            <person name="Henrissat B."/>
            <person name="Hofmann G."/>
            <person name="Homan T."/>
            <person name="Horio T."/>
            <person name="Horiuchi H."/>
            <person name="James S."/>
            <person name="Jones M."/>
            <person name="Karaffa L."/>
            <person name="Karanyi Z."/>
            <person name="Kato M."/>
            <person name="Keller N."/>
            <person name="Kelly D.E."/>
            <person name="Kiel J.A."/>
            <person name="Kim J.M."/>
            <person name="van der Klei I.J."/>
            <person name="Klis F.M."/>
            <person name="Kovalchuk A."/>
            <person name="Krasevec N."/>
            <person name="Kubicek C.P."/>
            <person name="Liu B."/>
            <person name="Maccabe A."/>
            <person name="Meyer V."/>
            <person name="Mirabito P."/>
            <person name="Miskei M."/>
            <person name="Mos M."/>
            <person name="Mullins J."/>
            <person name="Nelson D.R."/>
            <person name="Nielsen J."/>
            <person name="Oakley B.R."/>
            <person name="Osmani S.A."/>
            <person name="Pakula T."/>
            <person name="Paszewski A."/>
            <person name="Paulsen I."/>
            <person name="Pilsyk S."/>
            <person name="Pocsi I."/>
            <person name="Punt P.J."/>
            <person name="Ram A.F."/>
            <person name="Ren Q."/>
            <person name="Robellet X."/>
            <person name="Robson G."/>
            <person name="Seiboth B."/>
            <person name="van Solingen P."/>
            <person name="Specht T."/>
            <person name="Sun J."/>
            <person name="Taheri-Talesh N."/>
            <person name="Takeshita N."/>
            <person name="Ussery D."/>
            <person name="vanKuyk P.A."/>
            <person name="Visser H."/>
            <person name="van de Vondervoort P.J."/>
            <person name="de Vries R.P."/>
            <person name="Walton J."/>
            <person name="Xiang X."/>
            <person name="Xiong Y."/>
            <person name="Zeng A.P."/>
            <person name="Brandt B.W."/>
            <person name="Cornell M.J."/>
            <person name="van den Hondel C.A."/>
            <person name="Visser J."/>
            <person name="Oliver S.G."/>
            <person name="Turner G."/>
        </authorList>
    </citation>
    <scope>GENOME REANNOTATION</scope>
    <source>
        <strain evidence="5">FGSC A4 / ATCC 38163 / CBS 112.46 / NRRL 194 / M139</strain>
    </source>
</reference>
<feature type="transmembrane region" description="Helical" evidence="2">
    <location>
        <begin position="94"/>
        <end position="115"/>
    </location>
</feature>
<dbReference type="EMBL" id="BN001303">
    <property type="protein sequence ID" value="CBF78153.1"/>
    <property type="molecule type" value="Genomic_DNA"/>
</dbReference>
<feature type="transmembrane region" description="Helical" evidence="2">
    <location>
        <begin position="127"/>
        <end position="148"/>
    </location>
</feature>